<proteinExistence type="inferred from homology"/>
<comment type="catalytic activity">
    <reaction evidence="8">
        <text>1-octadecanoyl-2-(4Z,7Z,10Z,13Z,16Z,19Z-docosahexaenoyl)-sn-glycerol + H2O = 2-(4Z,7Z,10Z,13Z,16Z,19Z-docosahexaenoyl)-glycerol + octadecanoate + H(+)</text>
        <dbReference type="Rhea" id="RHEA:77107"/>
        <dbReference type="ChEBI" id="CHEBI:15377"/>
        <dbReference type="ChEBI" id="CHEBI:15378"/>
        <dbReference type="ChEBI" id="CHEBI:25629"/>
        <dbReference type="ChEBI" id="CHEBI:77129"/>
        <dbReference type="ChEBI" id="CHEBI:186738"/>
    </reaction>
</comment>
<evidence type="ECO:0000256" key="4">
    <source>
        <dbReference type="ARBA" id="ARBA00042703"/>
    </source>
</evidence>
<evidence type="ECO:0000313" key="13">
    <source>
        <dbReference type="Proteomes" id="UP000694920"/>
    </source>
</evidence>
<sequence>MIPLTPGLRHLTRKSLALLPLGNHYSCRELNTATVYSTPVKLAYVSYESTKEEKNHSKRPPILIMHGLFGSKNNWNSLAKAIHQKTNCKVIAIDGRNHGDSPHSPEVSYAAMAEDVVHLLKDLEIPKAVLVGHSMGGGTMMYTALNNPELVEKLVVVDFSPVGTSPSLLSMTKIFQAMKSVSLDGNVSLSKARKMIDEQLSSSIRSLPLRQFLLTNLVEAETGKYKWRINLPALEKNFAKQIAVFPKVNGKRFDGSTLFLGGADSDYIRIEDHAAIGKLFPNAKFHYIAGAGHWVHADKPTEFLDILTSFIDEKQ</sequence>
<evidence type="ECO:0000256" key="1">
    <source>
        <dbReference type="ARBA" id="ARBA00008645"/>
    </source>
</evidence>
<evidence type="ECO:0000259" key="12">
    <source>
        <dbReference type="Pfam" id="PF00561"/>
    </source>
</evidence>
<evidence type="ECO:0000256" key="9">
    <source>
        <dbReference type="ARBA" id="ARBA00048504"/>
    </source>
</evidence>
<evidence type="ECO:0000256" key="11">
    <source>
        <dbReference type="ARBA" id="ARBA00048919"/>
    </source>
</evidence>
<comment type="catalytic activity">
    <reaction evidence="9">
        <text>1,2-didecanoylglycerol + H2O = decanoylglycerol + decanoate + H(+)</text>
        <dbReference type="Rhea" id="RHEA:48596"/>
        <dbReference type="ChEBI" id="CHEBI:11152"/>
        <dbReference type="ChEBI" id="CHEBI:15377"/>
        <dbReference type="ChEBI" id="CHEBI:15378"/>
        <dbReference type="ChEBI" id="CHEBI:27689"/>
        <dbReference type="ChEBI" id="CHEBI:90605"/>
    </reaction>
</comment>
<evidence type="ECO:0000256" key="6">
    <source>
        <dbReference type="ARBA" id="ARBA00043742"/>
    </source>
</evidence>
<evidence type="ECO:0000256" key="5">
    <source>
        <dbReference type="ARBA" id="ARBA00043667"/>
    </source>
</evidence>
<comment type="catalytic activity">
    <reaction evidence="6">
        <text>a 1,3-diacyl-sn-glycerol + H2O = a 1-acyl-sn-glycerol + a fatty acid + H(+)</text>
        <dbReference type="Rhea" id="RHEA:38503"/>
        <dbReference type="ChEBI" id="CHEBI:15377"/>
        <dbReference type="ChEBI" id="CHEBI:15378"/>
        <dbReference type="ChEBI" id="CHEBI:28868"/>
        <dbReference type="ChEBI" id="CHEBI:64683"/>
        <dbReference type="ChEBI" id="CHEBI:77272"/>
    </reaction>
</comment>
<keyword evidence="2" id="KW-0378">Hydrolase</keyword>
<evidence type="ECO:0000313" key="14">
    <source>
        <dbReference type="RefSeq" id="XP_015596542.1"/>
    </source>
</evidence>
<dbReference type="Pfam" id="PF00561">
    <property type="entry name" value="Abhydrolase_1"/>
    <property type="match status" value="1"/>
</dbReference>
<comment type="catalytic activity">
    <reaction evidence="11">
        <text>1-octadecanoyl-2-(5Z,8Z,11Z,14Z-eicosatetraenoyl)-sn-glycerol + H2O = 2-(5Z,8Z,11Z,14Z-eicosatetraenoyl)-glycerol + octadecanoate + H(+)</text>
        <dbReference type="Rhea" id="RHEA:38507"/>
        <dbReference type="ChEBI" id="CHEBI:15377"/>
        <dbReference type="ChEBI" id="CHEBI:15378"/>
        <dbReference type="ChEBI" id="CHEBI:25629"/>
        <dbReference type="ChEBI" id="CHEBI:52392"/>
        <dbReference type="ChEBI" id="CHEBI:75728"/>
    </reaction>
</comment>
<dbReference type="Gene3D" id="3.40.50.1820">
    <property type="entry name" value="alpha/beta hydrolase"/>
    <property type="match status" value="1"/>
</dbReference>
<evidence type="ECO:0000256" key="2">
    <source>
        <dbReference type="ARBA" id="ARBA00022801"/>
    </source>
</evidence>
<dbReference type="KEGG" id="ccin:107268355"/>
<dbReference type="FunFam" id="3.40.50.1820:FF:000039">
    <property type="entry name" value="Esterase ybfF"/>
    <property type="match status" value="1"/>
</dbReference>
<name>A0AAJ7BXR0_CEPCN</name>
<dbReference type="PANTHER" id="PTHR46118:SF4">
    <property type="entry name" value="PROTEIN ABHD11"/>
    <property type="match status" value="1"/>
</dbReference>
<dbReference type="InterPro" id="IPR000073">
    <property type="entry name" value="AB_hydrolase_1"/>
</dbReference>
<dbReference type="GeneID" id="107268355"/>
<feature type="domain" description="AB hydrolase-1" evidence="12">
    <location>
        <begin position="60"/>
        <end position="300"/>
    </location>
</feature>
<protein>
    <recommendedName>
        <fullName evidence="7">sn-1-specific diacylglycerol lipase ABHD11</fullName>
        <ecNumber evidence="3">3.1.1.116</ecNumber>
    </recommendedName>
    <alternativeName>
        <fullName evidence="4">Alpha/beta hydrolase domain-containing protein 11</fullName>
    </alternativeName>
</protein>
<comment type="catalytic activity">
    <reaction evidence="10">
        <text>1-octadecanoyl-2-(9Z-octadecenoyl)-sn-glycerol + H2O = 2-(9Z-octadecenoyl)-glycerol + octadecanoate + H(+)</text>
        <dbReference type="Rhea" id="RHEA:77103"/>
        <dbReference type="ChEBI" id="CHEBI:15377"/>
        <dbReference type="ChEBI" id="CHEBI:15378"/>
        <dbReference type="ChEBI" id="CHEBI:25629"/>
        <dbReference type="ChEBI" id="CHEBI:73990"/>
        <dbReference type="ChEBI" id="CHEBI:75468"/>
    </reaction>
</comment>
<accession>A0AAJ7BXR0</accession>
<evidence type="ECO:0000256" key="7">
    <source>
        <dbReference type="ARBA" id="ARBA00044064"/>
    </source>
</evidence>
<comment type="similarity">
    <text evidence="1">Belongs to the AB hydrolase superfamily.</text>
</comment>
<dbReference type="PRINTS" id="PR00111">
    <property type="entry name" value="ABHYDROLASE"/>
</dbReference>
<dbReference type="PANTHER" id="PTHR46118">
    <property type="entry name" value="PROTEIN ABHD11"/>
    <property type="match status" value="1"/>
</dbReference>
<dbReference type="InterPro" id="IPR029058">
    <property type="entry name" value="AB_hydrolase_fold"/>
</dbReference>
<evidence type="ECO:0000256" key="3">
    <source>
        <dbReference type="ARBA" id="ARBA00026104"/>
    </source>
</evidence>
<dbReference type="SUPFAM" id="SSF53474">
    <property type="entry name" value="alpha/beta-Hydrolases"/>
    <property type="match status" value="1"/>
</dbReference>
<dbReference type="Proteomes" id="UP000694920">
    <property type="component" value="Unplaced"/>
</dbReference>
<gene>
    <name evidence="14" type="primary">LOC107268355</name>
</gene>
<dbReference type="AlphaFoldDB" id="A0AAJ7BXR0"/>
<dbReference type="EC" id="3.1.1.116" evidence="3"/>
<reference evidence="14" key="1">
    <citation type="submission" date="2025-08" db="UniProtKB">
        <authorList>
            <consortium name="RefSeq"/>
        </authorList>
    </citation>
    <scope>IDENTIFICATION</scope>
</reference>
<comment type="catalytic activity">
    <reaction evidence="5">
        <text>a 1,2-diacyl-sn-glycerol + H2O = a 2-acylglycerol + a fatty acid + H(+)</text>
        <dbReference type="Rhea" id="RHEA:33275"/>
        <dbReference type="ChEBI" id="CHEBI:15377"/>
        <dbReference type="ChEBI" id="CHEBI:15378"/>
        <dbReference type="ChEBI" id="CHEBI:17389"/>
        <dbReference type="ChEBI" id="CHEBI:17815"/>
        <dbReference type="ChEBI" id="CHEBI:28868"/>
        <dbReference type="EC" id="3.1.1.116"/>
    </reaction>
</comment>
<dbReference type="GO" id="GO:0005739">
    <property type="term" value="C:mitochondrion"/>
    <property type="evidence" value="ECO:0007669"/>
    <property type="project" value="TreeGrafter"/>
</dbReference>
<evidence type="ECO:0000256" key="8">
    <source>
        <dbReference type="ARBA" id="ARBA00048283"/>
    </source>
</evidence>
<dbReference type="GO" id="GO:0052689">
    <property type="term" value="F:carboxylic ester hydrolase activity"/>
    <property type="evidence" value="ECO:0007669"/>
    <property type="project" value="TreeGrafter"/>
</dbReference>
<dbReference type="RefSeq" id="XP_015596542.1">
    <property type="nucleotide sequence ID" value="XM_015741056.2"/>
</dbReference>
<organism evidence="13 14">
    <name type="scientific">Cephus cinctus</name>
    <name type="common">Wheat stem sawfly</name>
    <dbReference type="NCBI Taxonomy" id="211228"/>
    <lineage>
        <taxon>Eukaryota</taxon>
        <taxon>Metazoa</taxon>
        <taxon>Ecdysozoa</taxon>
        <taxon>Arthropoda</taxon>
        <taxon>Hexapoda</taxon>
        <taxon>Insecta</taxon>
        <taxon>Pterygota</taxon>
        <taxon>Neoptera</taxon>
        <taxon>Endopterygota</taxon>
        <taxon>Hymenoptera</taxon>
        <taxon>Cephoidea</taxon>
        <taxon>Cephidae</taxon>
        <taxon>Cephus</taxon>
    </lineage>
</organism>
<keyword evidence="13" id="KW-1185">Reference proteome</keyword>
<evidence type="ECO:0000256" key="10">
    <source>
        <dbReference type="ARBA" id="ARBA00048513"/>
    </source>
</evidence>